<dbReference type="PROSITE" id="PS01031">
    <property type="entry name" value="SHSP"/>
    <property type="match status" value="1"/>
</dbReference>
<accession>A0A1B8U1L7</accession>
<evidence type="ECO:0000259" key="3">
    <source>
        <dbReference type="PROSITE" id="PS01031"/>
    </source>
</evidence>
<dbReference type="AlphaFoldDB" id="A0A1B8U1L7"/>
<evidence type="ECO:0000313" key="5">
    <source>
        <dbReference type="Proteomes" id="UP000092612"/>
    </source>
</evidence>
<evidence type="ECO:0000256" key="1">
    <source>
        <dbReference type="PROSITE-ProRule" id="PRU00285"/>
    </source>
</evidence>
<dbReference type="RefSeq" id="WP_068359996.1">
    <property type="nucleotide sequence ID" value="NZ_CP019337.1"/>
</dbReference>
<feature type="domain" description="SHSP" evidence="3">
    <location>
        <begin position="28"/>
        <end position="142"/>
    </location>
</feature>
<dbReference type="SUPFAM" id="SSF49764">
    <property type="entry name" value="HSP20-like chaperones"/>
    <property type="match status" value="1"/>
</dbReference>
<protein>
    <submittedName>
        <fullName evidence="4">Heat-shock protein</fullName>
    </submittedName>
</protein>
<gene>
    <name evidence="4" type="ORF">LPB301_08130</name>
</gene>
<reference evidence="5" key="1">
    <citation type="submission" date="2016-02" db="EMBL/GenBank/DDBJ databases">
        <title>Paenibacillus sp. LPB0068, isolated from Crassostrea gigas.</title>
        <authorList>
            <person name="Shin S.-K."/>
            <person name="Yi H."/>
        </authorList>
    </citation>
    <scope>NUCLEOTIDE SEQUENCE [LARGE SCALE GENOMIC DNA]</scope>
    <source>
        <strain evidence="5">KCTC 23969</strain>
    </source>
</reference>
<dbReference type="InterPro" id="IPR031107">
    <property type="entry name" value="Small_HSP"/>
</dbReference>
<dbReference type="InterPro" id="IPR002068">
    <property type="entry name" value="A-crystallin/Hsp20_dom"/>
</dbReference>
<name>A0A1B8U1L7_9FLAO</name>
<comment type="caution">
    <text evidence="4">The sequence shown here is derived from an EMBL/GenBank/DDBJ whole genome shotgun (WGS) entry which is preliminary data.</text>
</comment>
<dbReference type="KEGG" id="prn:BW723_13650"/>
<dbReference type="Gene3D" id="2.60.40.790">
    <property type="match status" value="1"/>
</dbReference>
<keyword evidence="5" id="KW-1185">Reference proteome</keyword>
<dbReference type="InterPro" id="IPR008978">
    <property type="entry name" value="HSP20-like_chaperone"/>
</dbReference>
<dbReference type="OrthoDB" id="9814487at2"/>
<dbReference type="EMBL" id="LSFL01000029">
    <property type="protein sequence ID" value="OBY65774.1"/>
    <property type="molecule type" value="Genomic_DNA"/>
</dbReference>
<dbReference type="Pfam" id="PF00011">
    <property type="entry name" value="HSP20"/>
    <property type="match status" value="1"/>
</dbReference>
<dbReference type="PANTHER" id="PTHR11527">
    <property type="entry name" value="HEAT-SHOCK PROTEIN 20 FAMILY MEMBER"/>
    <property type="match status" value="1"/>
</dbReference>
<sequence>MLLKSKDFPVLPNVFNDFFRDWSTSNFSDTNTTLPAVNIKENENEFLVDVAVPGMEKEDFKIDLDNEILTISSEKTINNDTSDENYTRKEYSYLSFKRSFTLPKGVVNSDEISATYKNGELKITIPKLEEAKPKPIKLIEVL</sequence>
<proteinExistence type="inferred from homology"/>
<evidence type="ECO:0000313" key="4">
    <source>
        <dbReference type="EMBL" id="OBY65774.1"/>
    </source>
</evidence>
<dbReference type="STRING" id="996801.BW723_13650"/>
<organism evidence="4 5">
    <name type="scientific">Polaribacter reichenbachii</name>
    <dbReference type="NCBI Taxonomy" id="996801"/>
    <lineage>
        <taxon>Bacteria</taxon>
        <taxon>Pseudomonadati</taxon>
        <taxon>Bacteroidota</taxon>
        <taxon>Flavobacteriia</taxon>
        <taxon>Flavobacteriales</taxon>
        <taxon>Flavobacteriaceae</taxon>
    </lineage>
</organism>
<dbReference type="Proteomes" id="UP000092612">
    <property type="component" value="Unassembled WGS sequence"/>
</dbReference>
<comment type="similarity">
    <text evidence="1 2">Belongs to the small heat shock protein (HSP20) family.</text>
</comment>
<evidence type="ECO:0000256" key="2">
    <source>
        <dbReference type="RuleBase" id="RU003616"/>
    </source>
</evidence>